<evidence type="ECO:0000256" key="5">
    <source>
        <dbReference type="ARBA" id="ARBA00022990"/>
    </source>
</evidence>
<feature type="compositionally biased region" description="Pro residues" evidence="9">
    <location>
        <begin position="726"/>
        <end position="738"/>
    </location>
</feature>
<keyword evidence="3" id="KW-0597">Phosphoprotein</keyword>
<dbReference type="FunFam" id="4.10.1240.50:FF:000003">
    <property type="entry name" value="Arginine-glutamic acid dipeptide (RE) repeats a"/>
    <property type="match status" value="1"/>
</dbReference>
<feature type="compositionally biased region" description="Pro residues" evidence="9">
    <location>
        <begin position="994"/>
        <end position="1005"/>
    </location>
</feature>
<evidence type="ECO:0000256" key="4">
    <source>
        <dbReference type="ARBA" id="ARBA00022843"/>
    </source>
</evidence>
<dbReference type="GO" id="GO:0003714">
    <property type="term" value="F:transcription corepressor activity"/>
    <property type="evidence" value="ECO:0007669"/>
    <property type="project" value="TreeGrafter"/>
</dbReference>
<dbReference type="Pfam" id="PF00320">
    <property type="entry name" value="GATA"/>
    <property type="match status" value="1"/>
</dbReference>
<dbReference type="Gene3D" id="2.30.30.490">
    <property type="match status" value="1"/>
</dbReference>
<feature type="compositionally biased region" description="Low complexity" evidence="9">
    <location>
        <begin position="519"/>
        <end position="528"/>
    </location>
</feature>
<evidence type="ECO:0000256" key="6">
    <source>
        <dbReference type="ARBA" id="ARBA00023015"/>
    </source>
</evidence>
<dbReference type="InterPro" id="IPR000679">
    <property type="entry name" value="Znf_GATA"/>
</dbReference>
<feature type="compositionally biased region" description="Basic and acidic residues" evidence="9">
    <location>
        <begin position="529"/>
        <end position="547"/>
    </location>
</feature>
<gene>
    <name evidence="12" type="primary">rerea</name>
</gene>
<feature type="compositionally biased region" description="Pro residues" evidence="9">
    <location>
        <begin position="848"/>
        <end position="866"/>
    </location>
</feature>
<dbReference type="InterPro" id="IPR001025">
    <property type="entry name" value="BAH_dom"/>
</dbReference>
<proteinExistence type="predicted"/>
<feature type="compositionally biased region" description="Pro residues" evidence="9">
    <location>
        <begin position="811"/>
        <end position="832"/>
    </location>
</feature>
<sequence length="1477" mass="162948">MTADKEKEREKERDRDRDRDRDKREVGKSRRQDGDRGDRESESSRPRRSCTLEGGAKNYAESEHSEDEDNDNGSTGGGSGTAEEAGKKGKKKTPKKKSRYERTENGEITSFITEDDVVYRPGDCVYIESRRPNTPYFICSIQDFKLSKRDHLLMNVKWYYRQSEVPDSVYQHLVQDRNNENDSGRELVITDPVVRSRELFISDYVDTYHAAALRGKCNISHFSDIFAAREFKAKLPELQPFPSPGGQAVTENEELVWMPGVNDCDLLMYLRAARSMAAFAGMCDGGSTEDGCLAASRDDTTLNALNTLHESSYDAGKALQRLVKKPVPKLIEKCWSEDEVVRETNQDSKYVCVCRAHRRHRRQPVFRRIKTRTASTPVNTPSRPPSSEFLDLSSASEDDFDSEDSEQELKGYACRHCFTTTSKDWHHGGRENILLCTDCRIHFKKYGELPPIEKPVDPPPFMFKPVKEEEDGLSGKHSMRTRRNRGSMSTLRSGRKKQTASPDGRASPTNEDLRSSGRTSPSAASTDSTDSKTDSMKKPSKKIKEEAPSPMKSAKRQREKGASDTEEPERASAKKSKTQELSRPDSPSECEGEGEGEGESSDGRSINEELSSDPKDIDQDNRSSSPSIPSPRDNESDSDSSAQQQQLLQSQHPPVIQCQPGTSAASSAPPPPTTSAPSQPPQVSPTAASASLPPQPIPQASPMSLIQSGAPLHPQRLPSPHSPLTQAPPPGPPGPPQSLPSSHHGPMPPVPHPLQAGPSHMPHPHSMPPQGFPVGQSQVPPPPISGQSQQRPHTPPSQSQSSSQSGGQPPREQPLPPAPMSMPHIKPPPTTPIPQITNSQSHKHPPHVSAPPFPQMPSNLPPPPALKPLSSLSTHHPPSAHPPPLQLMPQGQQLQPPPPPPPPPLPPSAAASHSNGPPQPPFSSHPFNTVLPPTGPPPSSSNSMPVLPPPSSSSASSSISMPLPASVTCAGPGPALPPVHIKEEPLDESEEPESPPPPQRSPSPEPTVVNTPSHASQSARFYKHLDRGYNSCARTDFYFSPLPLSKLAKKREDALEKAKREAEQKAREEKEREREREKEREREREREKEAERAKAPSSSHEGRMGEPQMAGPAHMRPPFDGPPTTIAAVPPYIGPDTPALRTLSEYARPHVMSPTNRNHPFFVSLNPADPLLAYHMPSLYNADPAMRERELREREMREREIRERELRERMKPGFEVKPPEMDTLHPSTNPMEHFARHGAITLPPMAGPHPFASFHPGLNPLERERLALAGPQLRPEMSYPERLAAERLHAERMATVANDPIARLQMFNVTPHHHQHSHIHSHLHLHQQDPLHQGKRNMHCVCDTLSVNECGGECLVCPPGSGAHPLAVDPLAAGPHLARFPYPPGAIPNPLLGQPPHEHEMLRHPVFGTPYPRDLPGGLPPPMSAAHQLQAMHAQSAELQRLAMEQQWLHGHHHMHGGPLPGQEDYYRSDRKHKTGH</sequence>
<feature type="compositionally biased region" description="Low complexity" evidence="9">
    <location>
        <begin position="639"/>
        <end position="651"/>
    </location>
</feature>
<evidence type="ECO:0000259" key="10">
    <source>
        <dbReference type="PROSITE" id="PS51038"/>
    </source>
</evidence>
<feature type="region of interest" description="Disordered" evidence="9">
    <location>
        <begin position="1452"/>
        <end position="1477"/>
    </location>
</feature>
<evidence type="ECO:0000313" key="12">
    <source>
        <dbReference type="Ensembl" id="ENSSORP00005025560.1"/>
    </source>
</evidence>
<keyword evidence="2" id="KW-1017">Isopeptide bond</keyword>
<organism evidence="12 13">
    <name type="scientific">Sphaeramia orbicularis</name>
    <name type="common">orbiculate cardinalfish</name>
    <dbReference type="NCBI Taxonomy" id="375764"/>
    <lineage>
        <taxon>Eukaryota</taxon>
        <taxon>Metazoa</taxon>
        <taxon>Chordata</taxon>
        <taxon>Craniata</taxon>
        <taxon>Vertebrata</taxon>
        <taxon>Euteleostomi</taxon>
        <taxon>Actinopterygii</taxon>
        <taxon>Neopterygii</taxon>
        <taxon>Teleostei</taxon>
        <taxon>Neoteleostei</taxon>
        <taxon>Acanthomorphata</taxon>
        <taxon>Gobiaria</taxon>
        <taxon>Kurtiformes</taxon>
        <taxon>Apogonoidei</taxon>
        <taxon>Apogonidae</taxon>
        <taxon>Apogoninae</taxon>
        <taxon>Sphaeramia</taxon>
    </lineage>
</organism>
<feature type="compositionally biased region" description="Basic and acidic residues" evidence="9">
    <location>
        <begin position="1"/>
        <end position="45"/>
    </location>
</feature>
<dbReference type="CDD" id="cd00202">
    <property type="entry name" value="ZnF_GATA"/>
    <property type="match status" value="1"/>
</dbReference>
<feature type="compositionally biased region" description="Low complexity" evidence="9">
    <location>
        <begin position="952"/>
        <end position="966"/>
    </location>
</feature>
<accession>A0A673A7L7</accession>
<dbReference type="InterPro" id="IPR043151">
    <property type="entry name" value="BAH_sf"/>
</dbReference>
<feature type="region of interest" description="Disordered" evidence="9">
    <location>
        <begin position="371"/>
        <end position="402"/>
    </location>
</feature>
<dbReference type="GO" id="GO:0003682">
    <property type="term" value="F:chromatin binding"/>
    <property type="evidence" value="ECO:0007669"/>
    <property type="project" value="InterPro"/>
</dbReference>
<feature type="compositionally biased region" description="Pro residues" evidence="9">
    <location>
        <begin position="895"/>
        <end position="907"/>
    </location>
</feature>
<dbReference type="PROSITE" id="PS51038">
    <property type="entry name" value="BAH"/>
    <property type="match status" value="1"/>
</dbReference>
<evidence type="ECO:0000259" key="11">
    <source>
        <dbReference type="PROSITE" id="PS51156"/>
    </source>
</evidence>
<dbReference type="FunFam" id="2.30.30.490:FF:000023">
    <property type="entry name" value="Egg-laying defective protein 27"/>
    <property type="match status" value="1"/>
</dbReference>
<reference evidence="12" key="1">
    <citation type="submission" date="2019-06" db="EMBL/GenBank/DDBJ databases">
        <authorList>
            <consortium name="Wellcome Sanger Institute Data Sharing"/>
        </authorList>
    </citation>
    <scope>NUCLEOTIDE SEQUENCE [LARGE SCALE GENOMIC DNA]</scope>
</reference>
<feature type="compositionally biased region" description="Low complexity" evidence="9">
    <location>
        <begin position="867"/>
        <end position="877"/>
    </location>
</feature>
<dbReference type="InterPro" id="IPR000949">
    <property type="entry name" value="ELM2_dom"/>
</dbReference>
<feature type="domain" description="BAH" evidence="10">
    <location>
        <begin position="117"/>
        <end position="253"/>
    </location>
</feature>
<evidence type="ECO:0000256" key="2">
    <source>
        <dbReference type="ARBA" id="ARBA00022499"/>
    </source>
</evidence>
<dbReference type="GO" id="GO:0043565">
    <property type="term" value="F:sequence-specific DNA binding"/>
    <property type="evidence" value="ECO:0007669"/>
    <property type="project" value="InterPro"/>
</dbReference>
<name>A0A673A7L7_9TELE</name>
<dbReference type="SUPFAM" id="SSF57716">
    <property type="entry name" value="Glucocorticoid receptor-like (DNA-binding domain)"/>
    <property type="match status" value="1"/>
</dbReference>
<feature type="compositionally biased region" description="Low complexity" evidence="9">
    <location>
        <begin position="787"/>
        <end position="810"/>
    </location>
</feature>
<evidence type="ECO:0000256" key="9">
    <source>
        <dbReference type="SAM" id="MobiDB-lite"/>
    </source>
</evidence>
<keyword evidence="5" id="KW-0007">Acetylation</keyword>
<reference evidence="12" key="3">
    <citation type="submission" date="2025-09" db="UniProtKB">
        <authorList>
            <consortium name="Ensembl"/>
        </authorList>
    </citation>
    <scope>IDENTIFICATION</scope>
</reference>
<evidence type="ECO:0000256" key="8">
    <source>
        <dbReference type="ARBA" id="ARBA00023242"/>
    </source>
</evidence>
<dbReference type="PRINTS" id="PR01217">
    <property type="entry name" value="PRICHEXTENSN"/>
</dbReference>
<evidence type="ECO:0000256" key="1">
    <source>
        <dbReference type="ARBA" id="ARBA00004123"/>
    </source>
</evidence>
<feature type="domain" description="ELM2" evidence="11">
    <location>
        <begin position="215"/>
        <end position="326"/>
    </location>
</feature>
<keyword evidence="8" id="KW-0539">Nucleus</keyword>
<dbReference type="Pfam" id="PF03154">
    <property type="entry name" value="Atrophin-1"/>
    <property type="match status" value="1"/>
</dbReference>
<dbReference type="SMART" id="SM00401">
    <property type="entry name" value="ZnF_GATA"/>
    <property type="match status" value="1"/>
</dbReference>
<comment type="subcellular location">
    <subcellularLocation>
        <location evidence="1">Nucleus</location>
    </subcellularLocation>
</comment>
<evidence type="ECO:0000256" key="7">
    <source>
        <dbReference type="ARBA" id="ARBA00023163"/>
    </source>
</evidence>
<evidence type="ECO:0000313" key="13">
    <source>
        <dbReference type="Proteomes" id="UP000472271"/>
    </source>
</evidence>
<protein>
    <recommendedName>
        <fullName evidence="14">Arginine-glutamic acid dipeptide (RE) repeats a</fullName>
    </recommendedName>
</protein>
<feature type="compositionally biased region" description="Low complexity" evidence="9">
    <location>
        <begin position="386"/>
        <end position="395"/>
    </location>
</feature>
<dbReference type="PROSITE" id="PS51156">
    <property type="entry name" value="ELM2"/>
    <property type="match status" value="1"/>
</dbReference>
<reference evidence="12" key="2">
    <citation type="submission" date="2025-08" db="UniProtKB">
        <authorList>
            <consortium name="Ensembl"/>
        </authorList>
    </citation>
    <scope>IDENTIFICATION</scope>
</reference>
<keyword evidence="6" id="KW-0805">Transcription regulation</keyword>
<feature type="compositionally biased region" description="Pro residues" evidence="9">
    <location>
        <begin position="668"/>
        <end position="683"/>
    </location>
</feature>
<dbReference type="Pfam" id="PF01426">
    <property type="entry name" value="BAH"/>
    <property type="match status" value="1"/>
</dbReference>
<feature type="compositionally biased region" description="Basic and acidic residues" evidence="9">
    <location>
        <begin position="559"/>
        <end position="583"/>
    </location>
</feature>
<dbReference type="SMART" id="SM00439">
    <property type="entry name" value="BAH"/>
    <property type="match status" value="1"/>
</dbReference>
<keyword evidence="4" id="KW-0832">Ubl conjugation</keyword>
<feature type="compositionally biased region" description="Basic and acidic residues" evidence="9">
    <location>
        <begin position="1051"/>
        <end position="1104"/>
    </location>
</feature>
<dbReference type="GO" id="GO:0005634">
    <property type="term" value="C:nucleus"/>
    <property type="evidence" value="ECO:0007669"/>
    <property type="project" value="UniProtKB-SubCell"/>
</dbReference>
<dbReference type="Proteomes" id="UP000472271">
    <property type="component" value="Chromosome 7"/>
</dbReference>
<feature type="region of interest" description="Disordered" evidence="9">
    <location>
        <begin position="1051"/>
        <end position="1122"/>
    </location>
</feature>
<feature type="compositionally biased region" description="Basic residues" evidence="9">
    <location>
        <begin position="88"/>
        <end position="99"/>
    </location>
</feature>
<dbReference type="Gene3D" id="4.10.1240.50">
    <property type="match status" value="1"/>
</dbReference>
<keyword evidence="7" id="KW-0804">Transcription</keyword>
<feature type="compositionally biased region" description="Polar residues" evidence="9">
    <location>
        <begin position="1008"/>
        <end position="1019"/>
    </location>
</feature>
<keyword evidence="13" id="KW-1185">Reference proteome</keyword>
<dbReference type="PANTHER" id="PTHR13859">
    <property type="entry name" value="ATROPHIN-RELATED"/>
    <property type="match status" value="1"/>
</dbReference>
<feature type="region of interest" description="Disordered" evidence="9">
    <location>
        <begin position="449"/>
        <end position="1021"/>
    </location>
</feature>
<evidence type="ECO:0000256" key="3">
    <source>
        <dbReference type="ARBA" id="ARBA00022553"/>
    </source>
</evidence>
<feature type="compositionally biased region" description="Acidic residues" evidence="9">
    <location>
        <begin position="588"/>
        <end position="600"/>
    </location>
</feature>
<evidence type="ECO:0008006" key="14">
    <source>
        <dbReference type="Google" id="ProtNLM"/>
    </source>
</evidence>
<dbReference type="Ensembl" id="ENSSORT00005026323.1">
    <property type="protein sequence ID" value="ENSSORP00005025560.1"/>
    <property type="gene ID" value="ENSSORG00005012290.1"/>
</dbReference>
<dbReference type="InterPro" id="IPR002951">
    <property type="entry name" value="Atrophin-like"/>
</dbReference>
<feature type="compositionally biased region" description="Basic and acidic residues" evidence="9">
    <location>
        <begin position="601"/>
        <end position="621"/>
    </location>
</feature>
<dbReference type="PANTHER" id="PTHR13859:SF12">
    <property type="entry name" value="ARGININE-GLUTAMIC ACID DIPEPTIDE REPEATS PROTEIN"/>
    <property type="match status" value="1"/>
</dbReference>
<feature type="compositionally biased region" description="Polar residues" evidence="9">
    <location>
        <begin position="372"/>
        <end position="381"/>
    </location>
</feature>
<feature type="region of interest" description="Disordered" evidence="9">
    <location>
        <begin position="1"/>
        <end position="102"/>
    </location>
</feature>